<dbReference type="EMBL" id="CATNWA010004073">
    <property type="protein sequence ID" value="CAI9546998.1"/>
    <property type="molecule type" value="Genomic_DNA"/>
</dbReference>
<evidence type="ECO:0000313" key="1">
    <source>
        <dbReference type="EMBL" id="CAI9546998.1"/>
    </source>
</evidence>
<evidence type="ECO:0008006" key="3">
    <source>
        <dbReference type="Google" id="ProtNLM"/>
    </source>
</evidence>
<gene>
    <name evidence="1" type="ORF">SPARVUS_LOCUS2909067</name>
</gene>
<sequence length="67" mass="7432">MCMARKFIFFFRRVHVISMGPISAVQTEGQGSCSLIGQSGENENSCYKALTSAQLDTDRSLMTTIYC</sequence>
<keyword evidence="2" id="KW-1185">Reference proteome</keyword>
<name>A0ABN9BHE9_9NEOB</name>
<protein>
    <recommendedName>
        <fullName evidence="3">Secreted protein</fullName>
    </recommendedName>
</protein>
<evidence type="ECO:0000313" key="2">
    <source>
        <dbReference type="Proteomes" id="UP001162483"/>
    </source>
</evidence>
<dbReference type="Proteomes" id="UP001162483">
    <property type="component" value="Unassembled WGS sequence"/>
</dbReference>
<proteinExistence type="predicted"/>
<comment type="caution">
    <text evidence="1">The sequence shown here is derived from an EMBL/GenBank/DDBJ whole genome shotgun (WGS) entry which is preliminary data.</text>
</comment>
<accession>A0ABN9BHE9</accession>
<reference evidence="1" key="1">
    <citation type="submission" date="2023-05" db="EMBL/GenBank/DDBJ databases">
        <authorList>
            <person name="Stuckert A."/>
        </authorList>
    </citation>
    <scope>NUCLEOTIDE SEQUENCE</scope>
</reference>
<organism evidence="1 2">
    <name type="scientific">Staurois parvus</name>
    <dbReference type="NCBI Taxonomy" id="386267"/>
    <lineage>
        <taxon>Eukaryota</taxon>
        <taxon>Metazoa</taxon>
        <taxon>Chordata</taxon>
        <taxon>Craniata</taxon>
        <taxon>Vertebrata</taxon>
        <taxon>Euteleostomi</taxon>
        <taxon>Amphibia</taxon>
        <taxon>Batrachia</taxon>
        <taxon>Anura</taxon>
        <taxon>Neobatrachia</taxon>
        <taxon>Ranoidea</taxon>
        <taxon>Ranidae</taxon>
        <taxon>Staurois</taxon>
    </lineage>
</organism>